<comment type="caution">
    <text evidence="3">The sequence shown here is derived from an EMBL/GenBank/DDBJ whole genome shotgun (WGS) entry which is preliminary data.</text>
</comment>
<dbReference type="CDD" id="cd03057">
    <property type="entry name" value="GST_N_Beta"/>
    <property type="match status" value="1"/>
</dbReference>
<dbReference type="SUPFAM" id="SSF47616">
    <property type="entry name" value="GST C-terminal domain-like"/>
    <property type="match status" value="1"/>
</dbReference>
<dbReference type="PANTHER" id="PTHR44051">
    <property type="entry name" value="GLUTATHIONE S-TRANSFERASE-RELATED"/>
    <property type="match status" value="1"/>
</dbReference>
<protein>
    <submittedName>
        <fullName evidence="3">Glutathione S-transferase</fullName>
    </submittedName>
</protein>
<dbReference type="Proteomes" id="UP000603352">
    <property type="component" value="Unassembled WGS sequence"/>
</dbReference>
<dbReference type="PROSITE" id="PS50405">
    <property type="entry name" value="GST_CTER"/>
    <property type="match status" value="1"/>
</dbReference>
<dbReference type="InterPro" id="IPR010987">
    <property type="entry name" value="Glutathione-S-Trfase_C-like"/>
</dbReference>
<accession>A0ABQ1IAH6</accession>
<proteinExistence type="predicted"/>
<dbReference type="InterPro" id="IPR036282">
    <property type="entry name" value="Glutathione-S-Trfase_C_sf"/>
</dbReference>
<dbReference type="RefSeq" id="WP_188575358.1">
    <property type="nucleotide sequence ID" value="NZ_BMDZ01000006.1"/>
</dbReference>
<evidence type="ECO:0000259" key="1">
    <source>
        <dbReference type="PROSITE" id="PS50404"/>
    </source>
</evidence>
<organism evidence="3 4">
    <name type="scientific">Tistrella bauzanensis</name>
    <dbReference type="NCBI Taxonomy" id="657419"/>
    <lineage>
        <taxon>Bacteria</taxon>
        <taxon>Pseudomonadati</taxon>
        <taxon>Pseudomonadota</taxon>
        <taxon>Alphaproteobacteria</taxon>
        <taxon>Geminicoccales</taxon>
        <taxon>Geminicoccaceae</taxon>
        <taxon>Tistrella</taxon>
    </lineage>
</organism>
<dbReference type="SFLD" id="SFLDG00358">
    <property type="entry name" value="Main_(cytGST)"/>
    <property type="match status" value="1"/>
</dbReference>
<gene>
    <name evidence="3" type="ORF">GCM10011505_09110</name>
</gene>
<dbReference type="SFLD" id="SFLDS00019">
    <property type="entry name" value="Glutathione_Transferase_(cytos"/>
    <property type="match status" value="1"/>
</dbReference>
<dbReference type="CDD" id="cd03188">
    <property type="entry name" value="GST_C_Beta"/>
    <property type="match status" value="1"/>
</dbReference>
<reference evidence="4" key="1">
    <citation type="journal article" date="2019" name="Int. J. Syst. Evol. Microbiol.">
        <title>The Global Catalogue of Microorganisms (GCM) 10K type strain sequencing project: providing services to taxonomists for standard genome sequencing and annotation.</title>
        <authorList>
            <consortium name="The Broad Institute Genomics Platform"/>
            <consortium name="The Broad Institute Genome Sequencing Center for Infectious Disease"/>
            <person name="Wu L."/>
            <person name="Ma J."/>
        </authorList>
    </citation>
    <scope>NUCLEOTIDE SEQUENCE [LARGE SCALE GENOMIC DNA]</scope>
    <source>
        <strain evidence="4">CGMCC 1.10188</strain>
    </source>
</reference>
<dbReference type="InterPro" id="IPR040079">
    <property type="entry name" value="Glutathione_S-Trfase"/>
</dbReference>
<dbReference type="PROSITE" id="PS50404">
    <property type="entry name" value="GST_NTER"/>
    <property type="match status" value="1"/>
</dbReference>
<evidence type="ECO:0000259" key="2">
    <source>
        <dbReference type="PROSITE" id="PS50405"/>
    </source>
</evidence>
<evidence type="ECO:0000313" key="4">
    <source>
        <dbReference type="Proteomes" id="UP000603352"/>
    </source>
</evidence>
<dbReference type="PANTHER" id="PTHR44051:SF8">
    <property type="entry name" value="GLUTATHIONE S-TRANSFERASE GSTA"/>
    <property type="match status" value="1"/>
</dbReference>
<dbReference type="Gene3D" id="1.20.1050.10">
    <property type="match status" value="1"/>
</dbReference>
<feature type="domain" description="GST N-terminal" evidence="1">
    <location>
        <begin position="1"/>
        <end position="83"/>
    </location>
</feature>
<sequence>MSDITLFYARAACSLAVRIVLEDLDLAYEDRAVDVKAGEAGAPAFLAVNPKGRVPVLVTAAGDTLTEAPAILMYLALSHPQAGLLPADPLGHARALEWLSELSGVMHGQGYGGLWRSTRFSDDPAAQDGIRARAARTIADQSARIDARLSGRDWALGDRYSVVDAFLLVFYLWGLRGGTDMAGLYPNWHAQAERVLDRPAVRRALAREGLA</sequence>
<dbReference type="InterPro" id="IPR036249">
    <property type="entry name" value="Thioredoxin-like_sf"/>
</dbReference>
<dbReference type="Pfam" id="PF02798">
    <property type="entry name" value="GST_N"/>
    <property type="match status" value="1"/>
</dbReference>
<dbReference type="EMBL" id="BMDZ01000006">
    <property type="protein sequence ID" value="GGB29915.1"/>
    <property type="molecule type" value="Genomic_DNA"/>
</dbReference>
<evidence type="ECO:0000313" key="3">
    <source>
        <dbReference type="EMBL" id="GGB29915.1"/>
    </source>
</evidence>
<dbReference type="SFLD" id="SFLDG01150">
    <property type="entry name" value="Main.1:_Beta-like"/>
    <property type="match status" value="1"/>
</dbReference>
<keyword evidence="4" id="KW-1185">Reference proteome</keyword>
<dbReference type="InterPro" id="IPR004045">
    <property type="entry name" value="Glutathione_S-Trfase_N"/>
</dbReference>
<dbReference type="SUPFAM" id="SSF52833">
    <property type="entry name" value="Thioredoxin-like"/>
    <property type="match status" value="1"/>
</dbReference>
<feature type="domain" description="GST C-terminal" evidence="2">
    <location>
        <begin position="88"/>
        <end position="211"/>
    </location>
</feature>
<name>A0ABQ1IAH6_9PROT</name>
<dbReference type="Gene3D" id="3.40.30.10">
    <property type="entry name" value="Glutaredoxin"/>
    <property type="match status" value="1"/>
</dbReference>